<dbReference type="EMBL" id="JAJEPU010000001">
    <property type="protein sequence ID" value="MCC2163371.1"/>
    <property type="molecule type" value="Genomic_DNA"/>
</dbReference>
<dbReference type="InterPro" id="IPR017871">
    <property type="entry name" value="ABC_transporter-like_CS"/>
</dbReference>
<comment type="caution">
    <text evidence="6">The sequence shown here is derived from an EMBL/GenBank/DDBJ whole genome shotgun (WGS) entry which is preliminary data.</text>
</comment>
<evidence type="ECO:0000256" key="4">
    <source>
        <dbReference type="ARBA" id="ARBA00022840"/>
    </source>
</evidence>
<evidence type="ECO:0000259" key="5">
    <source>
        <dbReference type="PROSITE" id="PS50893"/>
    </source>
</evidence>
<proteinExistence type="inferred from homology"/>
<comment type="similarity">
    <text evidence="1">Belongs to the ABC transporter superfamily.</text>
</comment>
<dbReference type="GO" id="GO:0005524">
    <property type="term" value="F:ATP binding"/>
    <property type="evidence" value="ECO:0007669"/>
    <property type="project" value="UniProtKB-KW"/>
</dbReference>
<reference evidence="6" key="1">
    <citation type="submission" date="2021-10" db="EMBL/GenBank/DDBJ databases">
        <title>Anaerobic single-cell dispensing facilitates the cultivation of human gut bacteria.</title>
        <authorList>
            <person name="Afrizal A."/>
        </authorList>
    </citation>
    <scope>NUCLEOTIDE SEQUENCE</scope>
    <source>
        <strain evidence="6">CLA-AA-H274</strain>
    </source>
</reference>
<gene>
    <name evidence="6" type="ORF">LKD32_00475</name>
</gene>
<keyword evidence="2" id="KW-0813">Transport</keyword>
<dbReference type="GO" id="GO:0016887">
    <property type="term" value="F:ATP hydrolysis activity"/>
    <property type="evidence" value="ECO:0007669"/>
    <property type="project" value="InterPro"/>
</dbReference>
<keyword evidence="3" id="KW-0547">Nucleotide-binding</keyword>
<dbReference type="PANTHER" id="PTHR43117:SF4">
    <property type="entry name" value="OSMOPROTECTANT IMPORT ATP-BINDING PROTEIN OSMV"/>
    <property type="match status" value="1"/>
</dbReference>
<dbReference type="Gene3D" id="3.40.50.300">
    <property type="entry name" value="P-loop containing nucleotide triphosphate hydrolases"/>
    <property type="match status" value="1"/>
</dbReference>
<dbReference type="PANTHER" id="PTHR43117">
    <property type="entry name" value="OSMOPROTECTANT IMPORT ATP-BINDING PROTEIN OSMV"/>
    <property type="match status" value="1"/>
</dbReference>
<keyword evidence="4 6" id="KW-0067">ATP-binding</keyword>
<evidence type="ECO:0000256" key="3">
    <source>
        <dbReference type="ARBA" id="ARBA00022741"/>
    </source>
</evidence>
<dbReference type="InterPro" id="IPR027417">
    <property type="entry name" value="P-loop_NTPase"/>
</dbReference>
<dbReference type="RefSeq" id="WP_308450281.1">
    <property type="nucleotide sequence ID" value="NZ_JAJEPU010000001.1"/>
</dbReference>
<dbReference type="Proteomes" id="UP001198962">
    <property type="component" value="Unassembled WGS sequence"/>
</dbReference>
<keyword evidence="7" id="KW-1185">Reference proteome</keyword>
<dbReference type="SMART" id="SM00382">
    <property type="entry name" value="AAA"/>
    <property type="match status" value="1"/>
</dbReference>
<dbReference type="AlphaFoldDB" id="A0AAE3AKM3"/>
<dbReference type="InterPro" id="IPR003439">
    <property type="entry name" value="ABC_transporter-like_ATP-bd"/>
</dbReference>
<evidence type="ECO:0000256" key="1">
    <source>
        <dbReference type="ARBA" id="ARBA00005417"/>
    </source>
</evidence>
<dbReference type="SUPFAM" id="SSF52540">
    <property type="entry name" value="P-loop containing nucleoside triphosphate hydrolases"/>
    <property type="match status" value="1"/>
</dbReference>
<organism evidence="6 7">
    <name type="scientific">Brotaphodocola catenula</name>
    <dbReference type="NCBI Taxonomy" id="2885361"/>
    <lineage>
        <taxon>Bacteria</taxon>
        <taxon>Bacillati</taxon>
        <taxon>Bacillota</taxon>
        <taxon>Clostridia</taxon>
        <taxon>Lachnospirales</taxon>
        <taxon>Lachnospiraceae</taxon>
        <taxon>Brotaphodocola</taxon>
    </lineage>
</organism>
<dbReference type="PROSITE" id="PS50893">
    <property type="entry name" value="ABC_TRANSPORTER_2"/>
    <property type="match status" value="1"/>
</dbReference>
<dbReference type="Pfam" id="PF00005">
    <property type="entry name" value="ABC_tran"/>
    <property type="match status" value="1"/>
</dbReference>
<protein>
    <submittedName>
        <fullName evidence="6">ATP-binding cassette domain-containing protein</fullName>
    </submittedName>
</protein>
<evidence type="ECO:0000313" key="6">
    <source>
        <dbReference type="EMBL" id="MCC2163371.1"/>
    </source>
</evidence>
<sequence>MHKQTSLISRFTIAELLEKYPFTEEFFLQNRLDTKGSESLTFPEYLAQLDQDEIEEKALDCAELPEQFDIYIHQMAEFLGIQTDNQVRSLTILPGTDKSHVPEGFDELTILPGQIISIVGPTGSGKSRLLADIEWAAQNDTPTRRSIRINGERPDPKWRYSANNKLVAQLSQNMNFVMDLKAGEFLELHAQSRMIENSREIAEQILESANQLAGESFTADTPVTALSGGQSRALMIADTAILSASPIVLIDEIENAGIDRKKALDVLVSQDKIVLMATHDPLLALMADRRIVIQNGGIHKVLTTTSEEKELLKRLEELDAMMGNARQQLRQGLSLNLDLVQNLV</sequence>
<accession>A0AAE3AKM3</accession>
<name>A0AAE3AKM3_9FIRM</name>
<feature type="domain" description="ABC transporter" evidence="5">
    <location>
        <begin position="81"/>
        <end position="320"/>
    </location>
</feature>
<dbReference type="InterPro" id="IPR003593">
    <property type="entry name" value="AAA+_ATPase"/>
</dbReference>
<evidence type="ECO:0000313" key="7">
    <source>
        <dbReference type="Proteomes" id="UP001198962"/>
    </source>
</evidence>
<evidence type="ECO:0000256" key="2">
    <source>
        <dbReference type="ARBA" id="ARBA00022448"/>
    </source>
</evidence>
<dbReference type="PROSITE" id="PS00211">
    <property type="entry name" value="ABC_TRANSPORTER_1"/>
    <property type="match status" value="1"/>
</dbReference>